<keyword evidence="2" id="KW-0032">Aminotransferase</keyword>
<keyword evidence="3" id="KW-0808">Transferase</keyword>
<dbReference type="InterPro" id="IPR015422">
    <property type="entry name" value="PyrdxlP-dep_Trfase_small"/>
</dbReference>
<dbReference type="OrthoDB" id="10261433at2759"/>
<reference evidence="6" key="1">
    <citation type="submission" date="2020-11" db="EMBL/GenBank/DDBJ databases">
        <authorList>
            <person name="Tran Van P."/>
        </authorList>
    </citation>
    <scope>NUCLEOTIDE SEQUENCE</scope>
</reference>
<dbReference type="GO" id="GO:0030170">
    <property type="term" value="F:pyridoxal phosphate binding"/>
    <property type="evidence" value="ECO:0007669"/>
    <property type="project" value="InterPro"/>
</dbReference>
<dbReference type="EMBL" id="OB675771">
    <property type="protein sequence ID" value="CAD7235968.1"/>
    <property type="molecule type" value="Genomic_DNA"/>
</dbReference>
<dbReference type="AlphaFoldDB" id="A0A7R8WRQ0"/>
<dbReference type="Pfam" id="PF00202">
    <property type="entry name" value="Aminotran_3"/>
    <property type="match status" value="1"/>
</dbReference>
<protein>
    <submittedName>
        <fullName evidence="6">Uncharacterized protein</fullName>
    </submittedName>
</protein>
<organism evidence="6">
    <name type="scientific">Cyprideis torosa</name>
    <dbReference type="NCBI Taxonomy" id="163714"/>
    <lineage>
        <taxon>Eukaryota</taxon>
        <taxon>Metazoa</taxon>
        <taxon>Ecdysozoa</taxon>
        <taxon>Arthropoda</taxon>
        <taxon>Crustacea</taxon>
        <taxon>Oligostraca</taxon>
        <taxon>Ostracoda</taxon>
        <taxon>Podocopa</taxon>
        <taxon>Podocopida</taxon>
        <taxon>Cytherocopina</taxon>
        <taxon>Cytheroidea</taxon>
        <taxon>Cytherideidae</taxon>
        <taxon>Cyprideis</taxon>
    </lineage>
</organism>
<evidence type="ECO:0000256" key="5">
    <source>
        <dbReference type="RuleBase" id="RU003560"/>
    </source>
</evidence>
<dbReference type="Gene3D" id="3.40.640.10">
    <property type="entry name" value="Type I PLP-dependent aspartate aminotransferase-like (Major domain)"/>
    <property type="match status" value="1"/>
</dbReference>
<evidence type="ECO:0000256" key="3">
    <source>
        <dbReference type="ARBA" id="ARBA00022679"/>
    </source>
</evidence>
<dbReference type="FunFam" id="3.40.640.10:FF:000014">
    <property type="entry name" value="Adenosylmethionine-8-amino-7-oxononanoate aminotransferase, probable"/>
    <property type="match status" value="1"/>
</dbReference>
<dbReference type="PROSITE" id="PS00600">
    <property type="entry name" value="AA_TRANSFER_CLASS_3"/>
    <property type="match status" value="1"/>
</dbReference>
<comment type="similarity">
    <text evidence="1 5">Belongs to the class-III pyridoxal-phosphate-dependent aminotransferase family.</text>
</comment>
<dbReference type="Gene3D" id="3.90.1150.10">
    <property type="entry name" value="Aspartate Aminotransferase, domain 1"/>
    <property type="match status" value="1"/>
</dbReference>
<dbReference type="PANTHER" id="PTHR43094">
    <property type="entry name" value="AMINOTRANSFERASE"/>
    <property type="match status" value="1"/>
</dbReference>
<evidence type="ECO:0000256" key="1">
    <source>
        <dbReference type="ARBA" id="ARBA00008954"/>
    </source>
</evidence>
<dbReference type="InterPro" id="IPR015424">
    <property type="entry name" value="PyrdxlP-dep_Trfase"/>
</dbReference>
<sequence length="400" mass="43957">MSAVFHRHCHVQPPLAQRGEGPYIIDKQGKRYLDACGGAAVSCLGHNNPEVIAAMKAQLDRIAFAHTGFFSSEPAEALADFLVQRAPTGLEKVYFVSGGSEAIETALKLARQYFLECGEPQRKLFVTRRQSYHGNTLGALSVGGNFWRRDPFAPIMTNGHHIAPCYAYRDQLPNESAQDYGQRVADELEEKLQQLGPKNVLAFIAEPVVGATAGAVPPVAGYFRRIREICDRHGVLLILDEVMCGMGRTGTLFACEQEGIVPDMIATAKGLGAGYQPIGALLTQQKIWDAIAQGSGFFQHGHTYMAHPLACAAALAVQQIIEQQDLLKRVHQHCNYLFEQLHARFDSHPHVGDIRGRGLFIGLEFVAERNSKTPFPTTVTLDKVLKKTAMENGLMCYPMA</sequence>
<gene>
    <name evidence="6" type="ORF">CTOB1V02_LOCUS13783</name>
</gene>
<dbReference type="GO" id="GO:0005829">
    <property type="term" value="C:cytosol"/>
    <property type="evidence" value="ECO:0007669"/>
    <property type="project" value="TreeGrafter"/>
</dbReference>
<dbReference type="CDD" id="cd00610">
    <property type="entry name" value="OAT_like"/>
    <property type="match status" value="1"/>
</dbReference>
<keyword evidence="4 5" id="KW-0663">Pyridoxal phosphate</keyword>
<dbReference type="InterPro" id="IPR015421">
    <property type="entry name" value="PyrdxlP-dep_Trfase_major"/>
</dbReference>
<evidence type="ECO:0000256" key="4">
    <source>
        <dbReference type="ARBA" id="ARBA00022898"/>
    </source>
</evidence>
<dbReference type="InterPro" id="IPR005814">
    <property type="entry name" value="Aminotrans_3"/>
</dbReference>
<evidence type="ECO:0000313" key="6">
    <source>
        <dbReference type="EMBL" id="CAD7235968.1"/>
    </source>
</evidence>
<dbReference type="NCBIfam" id="NF005685">
    <property type="entry name" value="PRK07483.1"/>
    <property type="match status" value="1"/>
</dbReference>
<dbReference type="PANTHER" id="PTHR43094:SF1">
    <property type="entry name" value="AMINOTRANSFERASE CLASS-III"/>
    <property type="match status" value="1"/>
</dbReference>
<dbReference type="InterPro" id="IPR049704">
    <property type="entry name" value="Aminotrans_3_PPA_site"/>
</dbReference>
<dbReference type="SUPFAM" id="SSF53383">
    <property type="entry name" value="PLP-dependent transferases"/>
    <property type="match status" value="1"/>
</dbReference>
<name>A0A7R8WRQ0_9CRUS</name>
<dbReference type="PIRSF" id="PIRSF000521">
    <property type="entry name" value="Transaminase_4ab_Lys_Orn"/>
    <property type="match status" value="1"/>
</dbReference>
<proteinExistence type="inferred from homology"/>
<dbReference type="GO" id="GO:0008483">
    <property type="term" value="F:transaminase activity"/>
    <property type="evidence" value="ECO:0007669"/>
    <property type="project" value="UniProtKB-KW"/>
</dbReference>
<feature type="non-terminal residue" evidence="6">
    <location>
        <position position="400"/>
    </location>
</feature>
<accession>A0A7R8WRQ0</accession>
<evidence type="ECO:0000256" key="2">
    <source>
        <dbReference type="ARBA" id="ARBA00022576"/>
    </source>
</evidence>